<dbReference type="EMBL" id="OX597830">
    <property type="protein sequence ID" value="CAI9735573.1"/>
    <property type="molecule type" value="Genomic_DNA"/>
</dbReference>
<evidence type="ECO:0000313" key="1">
    <source>
        <dbReference type="EMBL" id="CAI9735573.1"/>
    </source>
</evidence>
<accession>A0AA36BJW4</accession>
<sequence>MMQVVYPAYEDTFVVKQRKNNKQNSPSMRYCQMAGLMKKLRQLKKRRKEADDLTTISCTANHIEGSVLTSVCIPNQFSI</sequence>
<organism evidence="1 2">
    <name type="scientific">Octopus vulgaris</name>
    <name type="common">Common octopus</name>
    <dbReference type="NCBI Taxonomy" id="6645"/>
    <lineage>
        <taxon>Eukaryota</taxon>
        <taxon>Metazoa</taxon>
        <taxon>Spiralia</taxon>
        <taxon>Lophotrochozoa</taxon>
        <taxon>Mollusca</taxon>
        <taxon>Cephalopoda</taxon>
        <taxon>Coleoidea</taxon>
        <taxon>Octopodiformes</taxon>
        <taxon>Octopoda</taxon>
        <taxon>Incirrata</taxon>
        <taxon>Octopodidae</taxon>
        <taxon>Octopus</taxon>
    </lineage>
</organism>
<evidence type="ECO:0000313" key="2">
    <source>
        <dbReference type="Proteomes" id="UP001162480"/>
    </source>
</evidence>
<dbReference type="AlphaFoldDB" id="A0AA36BJW4"/>
<keyword evidence="2" id="KW-1185">Reference proteome</keyword>
<dbReference type="Proteomes" id="UP001162480">
    <property type="component" value="Chromosome 17"/>
</dbReference>
<name>A0AA36BJW4_OCTVU</name>
<reference evidence="1" key="1">
    <citation type="submission" date="2023-08" db="EMBL/GenBank/DDBJ databases">
        <authorList>
            <person name="Alioto T."/>
            <person name="Alioto T."/>
            <person name="Gomez Garrido J."/>
        </authorList>
    </citation>
    <scope>NUCLEOTIDE SEQUENCE</scope>
</reference>
<gene>
    <name evidence="1" type="ORF">OCTVUL_1B004630</name>
</gene>
<proteinExistence type="predicted"/>
<protein>
    <submittedName>
        <fullName evidence="1">Uncharacterized protein</fullName>
    </submittedName>
</protein>